<dbReference type="SUPFAM" id="SSF51230">
    <property type="entry name" value="Single hybrid motif"/>
    <property type="match status" value="2"/>
</dbReference>
<dbReference type="SUPFAM" id="SSF47005">
    <property type="entry name" value="Peripheral subunit-binding domain of 2-oxo acid dehydrogenase complex"/>
    <property type="match status" value="1"/>
</dbReference>
<dbReference type="InterPro" id="IPR014276">
    <property type="entry name" value="2-oxoglutarate_DH_E2"/>
</dbReference>
<dbReference type="InterPro" id="IPR003016">
    <property type="entry name" value="2-oxoA_DH_lipoyl-BS"/>
</dbReference>
<dbReference type="Gene3D" id="4.10.320.10">
    <property type="entry name" value="E3-binding domain"/>
    <property type="match status" value="1"/>
</dbReference>
<evidence type="ECO:0000256" key="1">
    <source>
        <dbReference type="ARBA" id="ARBA00001938"/>
    </source>
</evidence>
<dbReference type="PROSITE" id="PS51826">
    <property type="entry name" value="PSBD"/>
    <property type="match status" value="1"/>
</dbReference>
<gene>
    <name evidence="10" type="ORF">RSA3_13155</name>
</gene>
<feature type="compositionally biased region" description="Low complexity" evidence="7">
    <location>
        <begin position="83"/>
        <end position="129"/>
    </location>
</feature>
<evidence type="ECO:0000259" key="8">
    <source>
        <dbReference type="PROSITE" id="PS50968"/>
    </source>
</evidence>
<feature type="domain" description="Lipoyl-binding" evidence="8">
    <location>
        <begin position="2"/>
        <end position="77"/>
    </location>
</feature>
<dbReference type="GO" id="GO:0031405">
    <property type="term" value="F:lipoic acid binding"/>
    <property type="evidence" value="ECO:0007669"/>
    <property type="project" value="TreeGrafter"/>
</dbReference>
<reference evidence="10 11" key="1">
    <citation type="journal article" date="2016" name="Front. Microbiol.">
        <title>Genomic Resource of Rice Seed Associated Bacteria.</title>
        <authorList>
            <person name="Midha S."/>
            <person name="Bansal K."/>
            <person name="Sharma S."/>
            <person name="Kumar N."/>
            <person name="Patil P.P."/>
            <person name="Chaudhry V."/>
            <person name="Patil P.B."/>
        </authorList>
    </citation>
    <scope>NUCLEOTIDE SEQUENCE [LARGE SCALE GENOMIC DNA]</scope>
    <source>
        <strain evidence="10 11">RSA3</strain>
    </source>
</reference>
<feature type="domain" description="Peripheral subunit-binding (PSBD)" evidence="9">
    <location>
        <begin position="271"/>
        <end position="308"/>
    </location>
</feature>
<evidence type="ECO:0000256" key="2">
    <source>
        <dbReference type="ARBA" id="ARBA00007317"/>
    </source>
</evidence>
<comment type="similarity">
    <text evidence="2 6">Belongs to the 2-oxoacid dehydrogenase family.</text>
</comment>
<name>A0A147F5G2_MICTE</name>
<dbReference type="NCBIfam" id="TIGR02927">
    <property type="entry name" value="SucB_Actino"/>
    <property type="match status" value="1"/>
</dbReference>
<dbReference type="Pfam" id="PF00198">
    <property type="entry name" value="2-oxoacid_dh"/>
    <property type="match status" value="1"/>
</dbReference>
<dbReference type="SUPFAM" id="SSF52777">
    <property type="entry name" value="CoA-dependent acyltransferases"/>
    <property type="match status" value="1"/>
</dbReference>
<dbReference type="Pfam" id="PF00364">
    <property type="entry name" value="Biotin_lipoyl"/>
    <property type="match status" value="2"/>
</dbReference>
<dbReference type="InterPro" id="IPR000089">
    <property type="entry name" value="Biotin_lipoyl"/>
</dbReference>
<dbReference type="PANTHER" id="PTHR43178:SF5">
    <property type="entry name" value="LIPOAMIDE ACYLTRANSFERASE COMPONENT OF BRANCHED-CHAIN ALPHA-KETO ACID DEHYDROGENASE COMPLEX, MITOCHONDRIAL"/>
    <property type="match status" value="1"/>
</dbReference>
<keyword evidence="5 6" id="KW-0012">Acyltransferase</keyword>
<evidence type="ECO:0000256" key="6">
    <source>
        <dbReference type="RuleBase" id="RU003423"/>
    </source>
</evidence>
<dbReference type="GO" id="GO:0005737">
    <property type="term" value="C:cytoplasm"/>
    <property type="evidence" value="ECO:0007669"/>
    <property type="project" value="TreeGrafter"/>
</dbReference>
<evidence type="ECO:0000313" key="10">
    <source>
        <dbReference type="EMBL" id="KTS09555.1"/>
    </source>
</evidence>
<keyword evidence="4 6" id="KW-0450">Lipoyl</keyword>
<comment type="cofactor">
    <cofactor evidence="1 6">
        <name>(R)-lipoate</name>
        <dbReference type="ChEBI" id="CHEBI:83088"/>
    </cofactor>
</comment>
<sequence length="571" mass="58598">MSTSVVLPALGESVTEGTVTRWLKQVGDTVQEDEGLLEISTDKVDTEIPSPVSGVIEEILVQEDETVEVGAVLAKIGDGSGAGSSDAASEAAPAAQEEAPAQEQAPAEEAAPAEAPAAAQPAPASSGDATDVKLPELGESVTEGTVTRWLKAVGDDVAVDEPLLEISTDKVDTEIPSPVAGTLQEIVVQEDETVAVGATLARIGSGAPAPAEAPAPAPAAEEKPAEQPAPAAEEKAAPQPAAEKPAEAPAPAAEKPAEQAPAASSNDDVTYVTPLVRRLAQQQGVDLTAVKGSGVGGRIRKEDVLKAAEAAKSAPAAAPAAAAPSAPAPVEVSPLRGTTQKMSRLRKVIAERAVASMQATAQLTTVVEVDVTKVAALRDRVKGEFQQKTGDKLSFLPFFAIAAIEALKAFPIINSTVEGDEIVYPAQENVAIAVDTERGLLTPVVKDAGEKNIAQLAREIADLAARTRDNKLKPDELAGGTFTLTNTGSRGALFDTPIVFLPQSAILGLGAVVKKPGVVSVDGKDAIAVRSYVYLALSYDHRIIDGADAARFLGAVKARLEAAQFEGDLGI</sequence>
<feature type="compositionally biased region" description="Low complexity" evidence="7">
    <location>
        <begin position="226"/>
        <end position="263"/>
    </location>
</feature>
<dbReference type="GO" id="GO:0016407">
    <property type="term" value="F:acetyltransferase activity"/>
    <property type="evidence" value="ECO:0007669"/>
    <property type="project" value="TreeGrafter"/>
</dbReference>
<dbReference type="PATRIC" id="fig|2033.7.peg.3438"/>
<evidence type="ECO:0000256" key="4">
    <source>
        <dbReference type="ARBA" id="ARBA00022823"/>
    </source>
</evidence>
<dbReference type="Proteomes" id="UP000072189">
    <property type="component" value="Unassembled WGS sequence"/>
</dbReference>
<evidence type="ECO:0000256" key="7">
    <source>
        <dbReference type="SAM" id="MobiDB-lite"/>
    </source>
</evidence>
<dbReference type="AlphaFoldDB" id="A0A147F5G2"/>
<comment type="caution">
    <text evidence="10">The sequence shown here is derived from an EMBL/GenBank/DDBJ whole genome shotgun (WGS) entry which is preliminary data.</text>
</comment>
<dbReference type="CDD" id="cd06849">
    <property type="entry name" value="lipoyl_domain"/>
    <property type="match status" value="2"/>
</dbReference>
<dbReference type="PROSITE" id="PS00189">
    <property type="entry name" value="LIPOYL"/>
    <property type="match status" value="2"/>
</dbReference>
<keyword evidence="3 6" id="KW-0808">Transferase</keyword>
<dbReference type="EC" id="2.3.1.-" evidence="6"/>
<evidence type="ECO:0000256" key="3">
    <source>
        <dbReference type="ARBA" id="ARBA00022679"/>
    </source>
</evidence>
<protein>
    <recommendedName>
        <fullName evidence="6">Dihydrolipoamide acetyltransferase component of pyruvate dehydrogenase complex</fullName>
        <ecNumber evidence="6">2.3.1.-</ecNumber>
    </recommendedName>
</protein>
<dbReference type="InterPro" id="IPR036625">
    <property type="entry name" value="E3-bd_dom_sf"/>
</dbReference>
<evidence type="ECO:0000256" key="5">
    <source>
        <dbReference type="ARBA" id="ARBA00023315"/>
    </source>
</evidence>
<dbReference type="InterPro" id="IPR050743">
    <property type="entry name" value="2-oxoacid_DH_E2_comp"/>
</dbReference>
<dbReference type="Pfam" id="PF02817">
    <property type="entry name" value="E3_binding"/>
    <property type="match status" value="1"/>
</dbReference>
<dbReference type="PROSITE" id="PS50968">
    <property type="entry name" value="BIOTINYL_LIPOYL"/>
    <property type="match status" value="2"/>
</dbReference>
<dbReference type="PANTHER" id="PTHR43178">
    <property type="entry name" value="DIHYDROLIPOAMIDE ACETYLTRANSFERASE COMPONENT OF PYRUVATE DEHYDROGENASE COMPLEX"/>
    <property type="match status" value="1"/>
</dbReference>
<dbReference type="InterPro" id="IPR001078">
    <property type="entry name" value="2-oxoacid_DH_actylTfrase"/>
</dbReference>
<dbReference type="InterPro" id="IPR004167">
    <property type="entry name" value="PSBD"/>
</dbReference>
<dbReference type="InterPro" id="IPR023213">
    <property type="entry name" value="CAT-like_dom_sf"/>
</dbReference>
<dbReference type="Gene3D" id="2.40.50.100">
    <property type="match status" value="2"/>
</dbReference>
<evidence type="ECO:0000313" key="11">
    <source>
        <dbReference type="Proteomes" id="UP000072189"/>
    </source>
</evidence>
<proteinExistence type="inferred from homology"/>
<dbReference type="InterPro" id="IPR011053">
    <property type="entry name" value="Single_hybrid_motif"/>
</dbReference>
<organism evidence="10 11">
    <name type="scientific">Microbacterium testaceum</name>
    <name type="common">Aureobacterium testaceum</name>
    <name type="synonym">Brevibacterium testaceum</name>
    <dbReference type="NCBI Taxonomy" id="2033"/>
    <lineage>
        <taxon>Bacteria</taxon>
        <taxon>Bacillati</taxon>
        <taxon>Actinomycetota</taxon>
        <taxon>Actinomycetes</taxon>
        <taxon>Micrococcales</taxon>
        <taxon>Microbacteriaceae</taxon>
        <taxon>Microbacterium</taxon>
    </lineage>
</organism>
<dbReference type="RefSeq" id="WP_058614649.1">
    <property type="nucleotide sequence ID" value="NZ_LDRV01000085.1"/>
</dbReference>
<feature type="region of interest" description="Disordered" evidence="7">
    <location>
        <begin position="79"/>
        <end position="132"/>
    </location>
</feature>
<dbReference type="Gene3D" id="3.30.559.10">
    <property type="entry name" value="Chloramphenicol acetyltransferase-like domain"/>
    <property type="match status" value="1"/>
</dbReference>
<feature type="domain" description="Lipoyl-binding" evidence="8">
    <location>
        <begin position="129"/>
        <end position="204"/>
    </location>
</feature>
<evidence type="ECO:0000259" key="9">
    <source>
        <dbReference type="PROSITE" id="PS51826"/>
    </source>
</evidence>
<accession>A0A147F5G2</accession>
<feature type="region of interest" description="Disordered" evidence="7">
    <location>
        <begin position="205"/>
        <end position="266"/>
    </location>
</feature>
<dbReference type="EMBL" id="LDRV01000085">
    <property type="protein sequence ID" value="KTS09555.1"/>
    <property type="molecule type" value="Genomic_DNA"/>
</dbReference>